<feature type="domain" description="AB hydrolase-1" evidence="2">
    <location>
        <begin position="19"/>
        <end position="269"/>
    </location>
</feature>
<sequence>MLVDVGEVQIATRVVGSGPPLLLLHGYPQTRRVWRRVADALADRFTVVTTDLRGYGDSSKPAGDDAHTTYSKRAMAGDQVEVMRSLGFERFAVAGHDRGARVVHRMCLDHPDRVVQAALLDILPTSEVYATTDRQLATMYFHWFFLIRPHALAEQLIDANPDAWMDNVLGLAGGAGTSMSADDIEHYKSHFRDPAVVHATCEDYRAGASVDLEHDALDAGRRIPCPVLVLWGDRGPLTRREHPLNVWRRFARDVTGRALPGGHFFIDDSPDDVGRAIAEFLEPWRCGELD</sequence>
<dbReference type="SUPFAM" id="SSF53474">
    <property type="entry name" value="alpha/beta-Hydrolases"/>
    <property type="match status" value="1"/>
</dbReference>
<dbReference type="EMBL" id="FN563149">
    <property type="protein sequence ID" value="CBH50284.1"/>
    <property type="molecule type" value="Genomic_DNA"/>
</dbReference>
<name>A0A3S5YCS8_RHOH1</name>
<dbReference type="InterPro" id="IPR029058">
    <property type="entry name" value="AB_hydrolase_fold"/>
</dbReference>
<evidence type="ECO:0000313" key="4">
    <source>
        <dbReference type="Proteomes" id="UP000006892"/>
    </source>
</evidence>
<dbReference type="PRINTS" id="PR00412">
    <property type="entry name" value="EPOXHYDRLASE"/>
</dbReference>
<dbReference type="PANTHER" id="PTHR43329">
    <property type="entry name" value="EPOXIDE HYDROLASE"/>
    <property type="match status" value="1"/>
</dbReference>
<protein>
    <submittedName>
        <fullName evidence="3">Alpha/beta hydrolase</fullName>
    </submittedName>
</protein>
<dbReference type="GO" id="GO:0016787">
    <property type="term" value="F:hydrolase activity"/>
    <property type="evidence" value="ECO:0007669"/>
    <property type="project" value="UniProtKB-KW"/>
</dbReference>
<proteinExistence type="predicted"/>
<dbReference type="Gene3D" id="3.40.50.1820">
    <property type="entry name" value="alpha/beta hydrolase"/>
    <property type="match status" value="1"/>
</dbReference>
<dbReference type="KEGG" id="req:REQ_43200"/>
<accession>A0A3S5YCS8</accession>
<dbReference type="InterPro" id="IPR000639">
    <property type="entry name" value="Epox_hydrolase-like"/>
</dbReference>
<reference evidence="3" key="1">
    <citation type="journal article" date="2010" name="PLoS Genet.">
        <title>The genome of a pathogenic rhodococcus: cooptive virulence underpinned by key gene acquisitions.</title>
        <authorList>
            <person name="Letek M."/>
            <person name="Gonzalez P."/>
            <person name="Macarthur I."/>
            <person name="Rodriguez H."/>
            <person name="Freeman T.C."/>
            <person name="Valero-Rello A."/>
            <person name="Blanco M."/>
            <person name="Buckley T."/>
            <person name="Cherevach I."/>
            <person name="Fahey R."/>
            <person name="Hapeshi A."/>
            <person name="Holdstock J."/>
            <person name="Leadon D."/>
            <person name="Navas J."/>
            <person name="Ocampo A."/>
            <person name="Quail M.A."/>
            <person name="Sanders M."/>
            <person name="Scortti M.M."/>
            <person name="Prescott J.F."/>
            <person name="Fogarty U."/>
            <person name="Meijer W.G."/>
            <person name="Parkhill J."/>
            <person name="Bentley S.D."/>
            <person name="Vazquez-Boland J.A."/>
        </authorList>
    </citation>
    <scope>NUCLEOTIDE SEQUENCE [LARGE SCALE GENOMIC DNA]</scope>
    <source>
        <strain evidence="3 4">103S</strain>
    </source>
</reference>
<evidence type="ECO:0000313" key="3">
    <source>
        <dbReference type="EMBL" id="CBH50284.1"/>
    </source>
</evidence>
<organism evidence="3">
    <name type="scientific">Rhodococcus hoagii (strain 103S)</name>
    <name type="common">Rhodococcus equi</name>
    <dbReference type="NCBI Taxonomy" id="685727"/>
    <lineage>
        <taxon>Bacteria</taxon>
        <taxon>Bacillati</taxon>
        <taxon>Actinomycetota</taxon>
        <taxon>Actinomycetes</taxon>
        <taxon>Mycobacteriales</taxon>
        <taxon>Nocardiaceae</taxon>
        <taxon>Prescottella</taxon>
    </lineage>
</organism>
<evidence type="ECO:0000256" key="1">
    <source>
        <dbReference type="ARBA" id="ARBA00022801"/>
    </source>
</evidence>
<gene>
    <name evidence="3" type="ordered locus">REQ_43200</name>
</gene>
<dbReference type="RefSeq" id="WP_013417391.1">
    <property type="nucleotide sequence ID" value="NC_014659.1"/>
</dbReference>
<dbReference type="AlphaFoldDB" id="A0A3S5YCS8"/>
<evidence type="ECO:0000259" key="2">
    <source>
        <dbReference type="Pfam" id="PF00561"/>
    </source>
</evidence>
<dbReference type="InterPro" id="IPR000073">
    <property type="entry name" value="AB_hydrolase_1"/>
</dbReference>
<dbReference type="Pfam" id="PF00561">
    <property type="entry name" value="Abhydrolase_1"/>
    <property type="match status" value="1"/>
</dbReference>
<keyword evidence="1 3" id="KW-0378">Hydrolase</keyword>
<dbReference type="Proteomes" id="UP001154400">
    <property type="component" value="Chromosome"/>
</dbReference>